<comment type="caution">
    <text evidence="3">The sequence shown here is derived from an EMBL/GenBank/DDBJ whole genome shotgun (WGS) entry which is preliminary data.</text>
</comment>
<dbReference type="InterPro" id="IPR023365">
    <property type="entry name" value="Sortase_dom-sf"/>
</dbReference>
<keyword evidence="4" id="KW-1185">Reference proteome</keyword>
<reference evidence="3 4" key="1">
    <citation type="journal article" date="2021" name="Sci. Rep.">
        <title>The distribution of antibiotic resistance genes in chicken gut microbiota commensals.</title>
        <authorList>
            <person name="Juricova H."/>
            <person name="Matiasovicova J."/>
            <person name="Kubasova T."/>
            <person name="Cejkova D."/>
            <person name="Rychlik I."/>
        </authorList>
    </citation>
    <scope>NUCLEOTIDE SEQUENCE [LARGE SCALE GENOMIC DNA]</scope>
    <source>
        <strain evidence="3 4">An411</strain>
    </source>
</reference>
<accession>A0ABS2FRI0</accession>
<keyword evidence="1" id="KW-0378">Hydrolase</keyword>
<feature type="signal peptide" evidence="2">
    <location>
        <begin position="1"/>
        <end position="23"/>
    </location>
</feature>
<dbReference type="SUPFAM" id="SSF63817">
    <property type="entry name" value="Sortase"/>
    <property type="match status" value="1"/>
</dbReference>
<dbReference type="Proteomes" id="UP000719500">
    <property type="component" value="Unassembled WGS sequence"/>
</dbReference>
<dbReference type="RefSeq" id="WP_204801951.1">
    <property type="nucleotide sequence ID" value="NZ_JACSNX010000001.1"/>
</dbReference>
<dbReference type="CDD" id="cd06166">
    <property type="entry name" value="Sortase_D_2"/>
    <property type="match status" value="1"/>
</dbReference>
<organism evidence="3 4">
    <name type="scientific">Oscillibacter valericigenes</name>
    <dbReference type="NCBI Taxonomy" id="351091"/>
    <lineage>
        <taxon>Bacteria</taxon>
        <taxon>Bacillati</taxon>
        <taxon>Bacillota</taxon>
        <taxon>Clostridia</taxon>
        <taxon>Eubacteriales</taxon>
        <taxon>Oscillospiraceae</taxon>
        <taxon>Oscillibacter</taxon>
    </lineage>
</organism>
<evidence type="ECO:0000313" key="4">
    <source>
        <dbReference type="Proteomes" id="UP000719500"/>
    </source>
</evidence>
<evidence type="ECO:0000256" key="1">
    <source>
        <dbReference type="ARBA" id="ARBA00022801"/>
    </source>
</evidence>
<name>A0ABS2FRI0_9FIRM</name>
<dbReference type="EMBL" id="JACSNX010000001">
    <property type="protein sequence ID" value="MBM6850202.1"/>
    <property type="molecule type" value="Genomic_DNA"/>
</dbReference>
<dbReference type="NCBIfam" id="TIGR01076">
    <property type="entry name" value="sortase_fam"/>
    <property type="match status" value="1"/>
</dbReference>
<evidence type="ECO:0000313" key="3">
    <source>
        <dbReference type="EMBL" id="MBM6850202.1"/>
    </source>
</evidence>
<dbReference type="InterPro" id="IPR042000">
    <property type="entry name" value="Sortase_D_2"/>
</dbReference>
<dbReference type="InterPro" id="IPR005754">
    <property type="entry name" value="Sortase"/>
</dbReference>
<keyword evidence="2" id="KW-0732">Signal</keyword>
<dbReference type="Pfam" id="PF04203">
    <property type="entry name" value="Sortase"/>
    <property type="match status" value="1"/>
</dbReference>
<dbReference type="Gene3D" id="2.40.260.10">
    <property type="entry name" value="Sortase"/>
    <property type="match status" value="1"/>
</dbReference>
<proteinExistence type="predicted"/>
<sequence>MKKLITLCLSLCLMAGMAVTASAADYTFSTTGATDYYGSTNYEDLYDGAYNYGGMNQIDFDIPEIKYGLAQDFLESSLQNPYLTSGTQYGLQTGGTSGSGGKAEYPNVNYGDAVVSGPGSTIEIEYQPTVTVADLTQSDGSIGAVTIKRVGLSVKVYEGATTSSMAKGAGHYASSSCWTGNVALFSHNRGSHPYFNALKNVKVGDTVTYQTNQGTRTYQVETVAHISSTDYSYLNEMGDNRITLITCIANQPSLRLCVQAVEIR</sequence>
<protein>
    <submittedName>
        <fullName evidence="3">Class D sortase</fullName>
    </submittedName>
</protein>
<evidence type="ECO:0000256" key="2">
    <source>
        <dbReference type="SAM" id="SignalP"/>
    </source>
</evidence>
<gene>
    <name evidence="3" type="ORF">H9X91_01960</name>
</gene>
<feature type="chain" id="PRO_5045480842" evidence="2">
    <location>
        <begin position="24"/>
        <end position="264"/>
    </location>
</feature>